<protein>
    <submittedName>
        <fullName evidence="8">Membrane fusion protein, multidrug efflux system</fullName>
    </submittedName>
</protein>
<sequence>MNTSANQFQNSDKLITKITAWIAGVILIGLCIWGAATLWELWKYEVTEDAQIEEYINPVTSRVGGYVREIKYEENQPVRKGDTLLIIDNLEYQLAQQEAEAALLHAKAQIAVLRSSVSTTSKNATVNEGQIAASKAKLWHQEQEFARYEKLLEVEAVTQQQFENVKTALEVAKADYQSFLDTYQASLSKVNDIKVQREVAMAEIKRREAVVDRNKLDVAYTVITAPYDGKMGRKTIQNGQMIQAGQTLAYIVDQHEGKWVIANFKETQIRHMHTGQRVDIEADALPGEHFNGRIVSLSPATGSRFSLLPPDNSTGNFVKITQRVPVRILLTDARDKIDYLRAGMNAIVVVKKGGFNND</sequence>
<feature type="domain" description="Multidrug resistance protein MdtA-like barrel-sandwich hybrid" evidence="6">
    <location>
        <begin position="59"/>
        <end position="254"/>
    </location>
</feature>
<dbReference type="STRING" id="408657.SAMN04487995_4659"/>
<dbReference type="InterPro" id="IPR050739">
    <property type="entry name" value="MFP"/>
</dbReference>
<reference evidence="8 9" key="1">
    <citation type="submission" date="2016-10" db="EMBL/GenBank/DDBJ databases">
        <authorList>
            <person name="de Groot N.N."/>
        </authorList>
    </citation>
    <scope>NUCLEOTIDE SEQUENCE [LARGE SCALE GENOMIC DNA]</scope>
    <source>
        <strain evidence="8 9">DSM 19938</strain>
    </source>
</reference>
<evidence type="ECO:0000256" key="4">
    <source>
        <dbReference type="ARBA" id="ARBA00023136"/>
    </source>
</evidence>
<gene>
    <name evidence="8" type="ORF">SAMN04487995_4659</name>
</gene>
<dbReference type="Pfam" id="PF25963">
    <property type="entry name" value="Beta-barrel_AAEA"/>
    <property type="match status" value="1"/>
</dbReference>
<evidence type="ECO:0000259" key="7">
    <source>
        <dbReference type="Pfam" id="PF25963"/>
    </source>
</evidence>
<evidence type="ECO:0000256" key="5">
    <source>
        <dbReference type="SAM" id="Phobius"/>
    </source>
</evidence>
<dbReference type="RefSeq" id="WP_090338683.1">
    <property type="nucleotide sequence ID" value="NZ_FNXY01000007.1"/>
</dbReference>
<keyword evidence="2 5" id="KW-0812">Transmembrane</keyword>
<evidence type="ECO:0000256" key="1">
    <source>
        <dbReference type="ARBA" id="ARBA00004167"/>
    </source>
</evidence>
<accession>A0A1H6Z195</accession>
<evidence type="ECO:0000256" key="2">
    <source>
        <dbReference type="ARBA" id="ARBA00022692"/>
    </source>
</evidence>
<name>A0A1H6Z195_9BACT</name>
<feature type="domain" description="p-hydroxybenzoic acid efflux pump subunit AaeA-like beta-barrel" evidence="7">
    <location>
        <begin position="260"/>
        <end position="350"/>
    </location>
</feature>
<organism evidence="8 9">
    <name type="scientific">Dyadobacter koreensis</name>
    <dbReference type="NCBI Taxonomy" id="408657"/>
    <lineage>
        <taxon>Bacteria</taxon>
        <taxon>Pseudomonadati</taxon>
        <taxon>Bacteroidota</taxon>
        <taxon>Cytophagia</taxon>
        <taxon>Cytophagales</taxon>
        <taxon>Spirosomataceae</taxon>
        <taxon>Dyadobacter</taxon>
    </lineage>
</organism>
<dbReference type="InterPro" id="IPR058625">
    <property type="entry name" value="MdtA-like_BSH"/>
</dbReference>
<dbReference type="Gene3D" id="2.40.50.100">
    <property type="match status" value="1"/>
</dbReference>
<keyword evidence="4 5" id="KW-0472">Membrane</keyword>
<evidence type="ECO:0000313" key="8">
    <source>
        <dbReference type="EMBL" id="SEJ42735.1"/>
    </source>
</evidence>
<evidence type="ECO:0000256" key="3">
    <source>
        <dbReference type="ARBA" id="ARBA00022989"/>
    </source>
</evidence>
<dbReference type="Gene3D" id="2.40.30.170">
    <property type="match status" value="1"/>
</dbReference>
<proteinExistence type="predicted"/>
<evidence type="ECO:0000313" key="9">
    <source>
        <dbReference type="Proteomes" id="UP000199532"/>
    </source>
</evidence>
<dbReference type="Proteomes" id="UP000199532">
    <property type="component" value="Unassembled WGS sequence"/>
</dbReference>
<dbReference type="InterPro" id="IPR058634">
    <property type="entry name" value="AaeA-lik-b-barrel"/>
</dbReference>
<feature type="transmembrane region" description="Helical" evidence="5">
    <location>
        <begin position="20"/>
        <end position="42"/>
    </location>
</feature>
<dbReference type="PANTHER" id="PTHR30386:SF26">
    <property type="entry name" value="TRANSPORT PROTEIN COMB"/>
    <property type="match status" value="1"/>
</dbReference>
<dbReference type="GO" id="GO:0016020">
    <property type="term" value="C:membrane"/>
    <property type="evidence" value="ECO:0007669"/>
    <property type="project" value="UniProtKB-SubCell"/>
</dbReference>
<evidence type="ECO:0000259" key="6">
    <source>
        <dbReference type="Pfam" id="PF25917"/>
    </source>
</evidence>
<keyword evidence="3 5" id="KW-1133">Transmembrane helix</keyword>
<dbReference type="AlphaFoldDB" id="A0A1H6Z195"/>
<dbReference type="PANTHER" id="PTHR30386">
    <property type="entry name" value="MEMBRANE FUSION SUBUNIT OF EMRAB-TOLC MULTIDRUG EFFLUX PUMP"/>
    <property type="match status" value="1"/>
</dbReference>
<dbReference type="SUPFAM" id="SSF111369">
    <property type="entry name" value="HlyD-like secretion proteins"/>
    <property type="match status" value="2"/>
</dbReference>
<dbReference type="EMBL" id="FNXY01000007">
    <property type="protein sequence ID" value="SEJ42735.1"/>
    <property type="molecule type" value="Genomic_DNA"/>
</dbReference>
<keyword evidence="9" id="KW-1185">Reference proteome</keyword>
<dbReference type="Gene3D" id="1.10.287.470">
    <property type="entry name" value="Helix hairpin bin"/>
    <property type="match status" value="1"/>
</dbReference>
<comment type="subcellular location">
    <subcellularLocation>
        <location evidence="1">Membrane</location>
        <topology evidence="1">Single-pass membrane protein</topology>
    </subcellularLocation>
</comment>
<dbReference type="GO" id="GO:0055085">
    <property type="term" value="P:transmembrane transport"/>
    <property type="evidence" value="ECO:0007669"/>
    <property type="project" value="InterPro"/>
</dbReference>
<dbReference type="Pfam" id="PF25917">
    <property type="entry name" value="BSH_RND"/>
    <property type="match status" value="1"/>
</dbReference>
<dbReference type="OrthoDB" id="9811754at2"/>